<name>A0A5J9SUU5_9POAL</name>
<dbReference type="GO" id="GO:0005576">
    <property type="term" value="C:extracellular region"/>
    <property type="evidence" value="ECO:0007669"/>
    <property type="project" value="TreeGrafter"/>
</dbReference>
<organism evidence="8 9">
    <name type="scientific">Eragrostis curvula</name>
    <name type="common">weeping love grass</name>
    <dbReference type="NCBI Taxonomy" id="38414"/>
    <lineage>
        <taxon>Eukaryota</taxon>
        <taxon>Viridiplantae</taxon>
        <taxon>Streptophyta</taxon>
        <taxon>Embryophyta</taxon>
        <taxon>Tracheophyta</taxon>
        <taxon>Spermatophyta</taxon>
        <taxon>Magnoliopsida</taxon>
        <taxon>Liliopsida</taxon>
        <taxon>Poales</taxon>
        <taxon>Poaceae</taxon>
        <taxon>PACMAD clade</taxon>
        <taxon>Chloridoideae</taxon>
        <taxon>Eragrostideae</taxon>
        <taxon>Eragrostidinae</taxon>
        <taxon>Eragrostis</taxon>
    </lineage>
</organism>
<accession>A0A5J9SUU5</accession>
<dbReference type="InterPro" id="IPR021109">
    <property type="entry name" value="Peptidase_aspartic_dom_sf"/>
</dbReference>
<dbReference type="PANTHER" id="PTHR47967">
    <property type="entry name" value="OS07G0603500 PROTEIN-RELATED"/>
    <property type="match status" value="1"/>
</dbReference>
<keyword evidence="2" id="KW-0645">Protease</keyword>
<dbReference type="InterPro" id="IPR032861">
    <property type="entry name" value="TAXi_N"/>
</dbReference>
<dbReference type="InterPro" id="IPR032799">
    <property type="entry name" value="TAXi_C"/>
</dbReference>
<dbReference type="GO" id="GO:0006508">
    <property type="term" value="P:proteolysis"/>
    <property type="evidence" value="ECO:0007669"/>
    <property type="project" value="UniProtKB-KW"/>
</dbReference>
<dbReference type="InterPro" id="IPR033121">
    <property type="entry name" value="PEPTIDASE_A1"/>
</dbReference>
<feature type="domain" description="Peptidase A1" evidence="7">
    <location>
        <begin position="74"/>
        <end position="410"/>
    </location>
</feature>
<keyword evidence="6" id="KW-0732">Signal</keyword>
<keyword evidence="9" id="KW-1185">Reference proteome</keyword>
<proteinExistence type="inferred from homology"/>
<keyword evidence="4" id="KW-0378">Hydrolase</keyword>
<protein>
    <recommendedName>
        <fullName evidence="7">Peptidase A1 domain-containing protein</fullName>
    </recommendedName>
</protein>
<evidence type="ECO:0000313" key="8">
    <source>
        <dbReference type="EMBL" id="TVU02677.1"/>
    </source>
</evidence>
<dbReference type="PROSITE" id="PS51767">
    <property type="entry name" value="PEPTIDASE_A1"/>
    <property type="match status" value="1"/>
</dbReference>
<comment type="caution">
    <text evidence="8">The sequence shown here is derived from an EMBL/GenBank/DDBJ whole genome shotgun (WGS) entry which is preliminary data.</text>
</comment>
<evidence type="ECO:0000313" key="9">
    <source>
        <dbReference type="Proteomes" id="UP000324897"/>
    </source>
</evidence>
<keyword evidence="5" id="KW-0325">Glycoprotein</keyword>
<feature type="chain" id="PRO_5023905548" description="Peptidase A1 domain-containing protein" evidence="6">
    <location>
        <begin position="23"/>
        <end position="417"/>
    </location>
</feature>
<evidence type="ECO:0000256" key="3">
    <source>
        <dbReference type="ARBA" id="ARBA00022750"/>
    </source>
</evidence>
<dbReference type="Pfam" id="PF14543">
    <property type="entry name" value="TAXi_N"/>
    <property type="match status" value="1"/>
</dbReference>
<evidence type="ECO:0000256" key="1">
    <source>
        <dbReference type="ARBA" id="ARBA00007447"/>
    </source>
</evidence>
<evidence type="ECO:0000256" key="6">
    <source>
        <dbReference type="SAM" id="SignalP"/>
    </source>
</evidence>
<evidence type="ECO:0000259" key="7">
    <source>
        <dbReference type="PROSITE" id="PS51767"/>
    </source>
</evidence>
<dbReference type="InterPro" id="IPR051708">
    <property type="entry name" value="Plant_Aspart_Prot_A1"/>
</dbReference>
<evidence type="ECO:0000256" key="2">
    <source>
        <dbReference type="ARBA" id="ARBA00022670"/>
    </source>
</evidence>
<dbReference type="OrthoDB" id="2747330at2759"/>
<feature type="signal peptide" evidence="6">
    <location>
        <begin position="1"/>
        <end position="22"/>
    </location>
</feature>
<reference evidence="8 9" key="1">
    <citation type="journal article" date="2019" name="Sci. Rep.">
        <title>A high-quality genome of Eragrostis curvula grass provides insights into Poaceae evolution and supports new strategies to enhance forage quality.</title>
        <authorList>
            <person name="Carballo J."/>
            <person name="Santos B.A.C.M."/>
            <person name="Zappacosta D."/>
            <person name="Garbus I."/>
            <person name="Selva J.P."/>
            <person name="Gallo C.A."/>
            <person name="Diaz A."/>
            <person name="Albertini E."/>
            <person name="Caccamo M."/>
            <person name="Echenique V."/>
        </authorList>
    </citation>
    <scope>NUCLEOTIDE SEQUENCE [LARGE SCALE GENOMIC DNA]</scope>
    <source>
        <strain evidence="9">cv. Victoria</strain>
        <tissue evidence="8">Leaf</tissue>
    </source>
</reference>
<dbReference type="Gramene" id="TVU02677">
    <property type="protein sequence ID" value="TVU02677"/>
    <property type="gene ID" value="EJB05_51815"/>
</dbReference>
<dbReference type="InterPro" id="IPR034161">
    <property type="entry name" value="Pepsin-like_plant"/>
</dbReference>
<feature type="non-terminal residue" evidence="8">
    <location>
        <position position="1"/>
    </location>
</feature>
<dbReference type="AlphaFoldDB" id="A0A5J9SUU5"/>
<dbReference type="Proteomes" id="UP000324897">
    <property type="component" value="Unassembled WGS sequence"/>
</dbReference>
<evidence type="ECO:0000256" key="5">
    <source>
        <dbReference type="ARBA" id="ARBA00023180"/>
    </source>
</evidence>
<dbReference type="PANTHER" id="PTHR47967:SF45">
    <property type="entry name" value="OS07G0533800 PROTEIN"/>
    <property type="match status" value="1"/>
</dbReference>
<dbReference type="GO" id="GO:0004190">
    <property type="term" value="F:aspartic-type endopeptidase activity"/>
    <property type="evidence" value="ECO:0007669"/>
    <property type="project" value="UniProtKB-KW"/>
</dbReference>
<dbReference type="EMBL" id="RWGY01000293">
    <property type="protein sequence ID" value="TVU02677.1"/>
    <property type="molecule type" value="Genomic_DNA"/>
</dbReference>
<keyword evidence="3" id="KW-0064">Aspartyl protease</keyword>
<dbReference type="Gene3D" id="2.40.70.10">
    <property type="entry name" value="Acid Proteases"/>
    <property type="match status" value="2"/>
</dbReference>
<sequence length="417" mass="43634">MANLSVLLMLACAAALASSAAGLRVELKRVHSDPGATASELTRRGMSWSGRKLTSLDDTLTAPTRKGLPSGGSYVMTLFIGEPPVAFLATIDTGSSTIITQCGSSPQYDPSSSPSFTELPCNSSLRPELCVDETCPCTFNQTYAVGWASGPVGVENFTFGSAVAGAGQGLAVTIAGIAFGCINESSGGWGVSSGLVGLGRRTQSLVSQLGAGRFSYCLTPFDDANSTSTLFLGPSAKLNGTGVRSTPFVTDNPWARNAYYYLNLTGISVGGTALDIPADAFALTSDGHGGIIIDSGWTTTALVDVAYQKVRAEILKLVTLPTVDASKETQLELCFKLPTDASTPAMPDMTFHFDGADMVLPPENYMFLGSGVWCLCLESATASSGSVLGNYQQQNMHILYDVENEMMSFAPADCTTL</sequence>
<dbReference type="FunFam" id="2.40.70.10:FF:000033">
    <property type="entry name" value="Aspartyl protease family protein"/>
    <property type="match status" value="1"/>
</dbReference>
<dbReference type="SUPFAM" id="SSF50630">
    <property type="entry name" value="Acid proteases"/>
    <property type="match status" value="1"/>
</dbReference>
<dbReference type="CDD" id="cd05476">
    <property type="entry name" value="pepsin_A_like_plant"/>
    <property type="match status" value="1"/>
</dbReference>
<dbReference type="Pfam" id="PF14541">
    <property type="entry name" value="TAXi_C"/>
    <property type="match status" value="1"/>
</dbReference>
<comment type="similarity">
    <text evidence="1">Belongs to the peptidase A1 family.</text>
</comment>
<evidence type="ECO:0000256" key="4">
    <source>
        <dbReference type="ARBA" id="ARBA00022801"/>
    </source>
</evidence>
<gene>
    <name evidence="8" type="ORF">EJB05_51815</name>
</gene>